<comment type="caution">
    <text evidence="1">The sequence shown here is derived from an EMBL/GenBank/DDBJ whole genome shotgun (WGS) entry which is preliminary data.</text>
</comment>
<sequence>MIIERRLRCGNRTCKRNGPVYFTIALTILELMERMCGPRKSVITTDMKKFILRQDELRKCAYNPTGDLDRAVCFGYQDDVNGYPYIGIGTDADLFVVGVTSISLVTTCIEYTASSRFTLFHADATFKLSDLGYPQLATILVVNRRTEQEYVTRLSVLVRVVKRICPSATLNIDMIMGDAEDAQVNGFQPVSIFSSSTYSCVSSMFSTMSARERDIWSRGHRKAVMDGIVRIHYTGNMTIYYSVKDSVIGEWRAIPELACLRITLLNNILTLASTSHTDGFCHHKNPCEVSNAILKKYTGRRRLFIQRLLSITMTVVSDAVIHTHTPESSIPPTDSCFWQSRNRDDCKGLRRYFCNGEYGYVPSEATSKRRYYSNTRIGGFMRDF</sequence>
<dbReference type="OrthoDB" id="166868at2759"/>
<dbReference type="AlphaFoldDB" id="A0A225W3P7"/>
<dbReference type="Proteomes" id="UP000198211">
    <property type="component" value="Unassembled WGS sequence"/>
</dbReference>
<protein>
    <recommendedName>
        <fullName evidence="3">MULE transposase domain-containing protein</fullName>
    </recommendedName>
</protein>
<evidence type="ECO:0008006" key="3">
    <source>
        <dbReference type="Google" id="ProtNLM"/>
    </source>
</evidence>
<keyword evidence="2" id="KW-1185">Reference proteome</keyword>
<name>A0A225W3P7_9STRA</name>
<dbReference type="EMBL" id="NBNE01002016">
    <property type="protein sequence ID" value="OWZ11829.1"/>
    <property type="molecule type" value="Genomic_DNA"/>
</dbReference>
<reference evidence="2" key="1">
    <citation type="submission" date="2017-03" db="EMBL/GenBank/DDBJ databases">
        <title>Phytopthora megakarya and P. palmivora, two closely related causual agents of cacao black pod achieved similar genome size and gene model numbers by different mechanisms.</title>
        <authorList>
            <person name="Ali S."/>
            <person name="Shao J."/>
            <person name="Larry D.J."/>
            <person name="Kronmiller B."/>
            <person name="Shen D."/>
            <person name="Strem M.D."/>
            <person name="Melnick R.L."/>
            <person name="Guiltinan M.J."/>
            <person name="Tyler B.M."/>
            <person name="Meinhardt L.W."/>
            <person name="Bailey B.A."/>
        </authorList>
    </citation>
    <scope>NUCLEOTIDE SEQUENCE [LARGE SCALE GENOMIC DNA]</scope>
    <source>
        <strain evidence="2">zdho120</strain>
    </source>
</reference>
<evidence type="ECO:0000313" key="2">
    <source>
        <dbReference type="Proteomes" id="UP000198211"/>
    </source>
</evidence>
<proteinExistence type="predicted"/>
<gene>
    <name evidence="1" type="ORF">PHMEG_00015095</name>
</gene>
<evidence type="ECO:0000313" key="1">
    <source>
        <dbReference type="EMBL" id="OWZ11829.1"/>
    </source>
</evidence>
<accession>A0A225W3P7</accession>
<organism evidence="1 2">
    <name type="scientific">Phytophthora megakarya</name>
    <dbReference type="NCBI Taxonomy" id="4795"/>
    <lineage>
        <taxon>Eukaryota</taxon>
        <taxon>Sar</taxon>
        <taxon>Stramenopiles</taxon>
        <taxon>Oomycota</taxon>
        <taxon>Peronosporomycetes</taxon>
        <taxon>Peronosporales</taxon>
        <taxon>Peronosporaceae</taxon>
        <taxon>Phytophthora</taxon>
    </lineage>
</organism>